<gene>
    <name evidence="2" type="ORF">E3U44_01820</name>
</gene>
<dbReference type="EMBL" id="CP038033">
    <property type="protein sequence ID" value="QBQ53382.1"/>
    <property type="molecule type" value="Genomic_DNA"/>
</dbReference>
<feature type="signal peptide" evidence="1">
    <location>
        <begin position="1"/>
        <end position="20"/>
    </location>
</feature>
<keyword evidence="1" id="KW-0732">Signal</keyword>
<proteinExistence type="predicted"/>
<organism evidence="2 3">
    <name type="scientific">Nitrosococcus wardiae</name>
    <dbReference type="NCBI Taxonomy" id="1814290"/>
    <lineage>
        <taxon>Bacteria</taxon>
        <taxon>Pseudomonadati</taxon>
        <taxon>Pseudomonadota</taxon>
        <taxon>Gammaproteobacteria</taxon>
        <taxon>Chromatiales</taxon>
        <taxon>Chromatiaceae</taxon>
        <taxon>Nitrosococcus</taxon>
    </lineage>
</organism>
<accession>A0A4P7BY60</accession>
<name>A0A4P7BY60_9GAMM</name>
<dbReference type="AlphaFoldDB" id="A0A4P7BY60"/>
<dbReference type="Proteomes" id="UP000294325">
    <property type="component" value="Chromosome"/>
</dbReference>
<feature type="chain" id="PRO_5020402838" evidence="1">
    <location>
        <begin position="21"/>
        <end position="144"/>
    </location>
</feature>
<protein>
    <submittedName>
        <fullName evidence="2">Uncharacterized protein</fullName>
    </submittedName>
</protein>
<evidence type="ECO:0000313" key="2">
    <source>
        <dbReference type="EMBL" id="QBQ53382.1"/>
    </source>
</evidence>
<evidence type="ECO:0000313" key="3">
    <source>
        <dbReference type="Proteomes" id="UP000294325"/>
    </source>
</evidence>
<reference evidence="2 3" key="1">
    <citation type="submission" date="2019-03" db="EMBL/GenBank/DDBJ databases">
        <title>The genome sequence of Nitrosococcus wardiae strain D1FHST reveals the archetypal metabolic capacity of ammonia-oxidizing Gammaproteobacteria.</title>
        <authorList>
            <person name="Wang L."/>
            <person name="Lim C.K."/>
            <person name="Hanson T.E."/>
            <person name="Dang H."/>
            <person name="Klotz M.G."/>
        </authorList>
    </citation>
    <scope>NUCLEOTIDE SEQUENCE [LARGE SCALE GENOMIC DNA]</scope>
    <source>
        <strain evidence="2 3">D1FHS</strain>
    </source>
</reference>
<dbReference type="RefSeq" id="WP_134356397.1">
    <property type="nucleotide sequence ID" value="NZ_CP038033.1"/>
</dbReference>
<dbReference type="KEGG" id="nwr:E3U44_01820"/>
<sequence length="144" mass="15988">MKPTSLLIAAMLFLPSLASAENYYAITKAYNELTGVLSVTIAKTSKRRDCDNLLKGAVKGFSNSGQQLKIRKSTCTGSVSGDYQKAFRGESIEDVMYVSYENVIWPCVTIMYGIDKSWLNKRGCEFLASQYQHIDKNAQCVFGS</sequence>
<keyword evidence="3" id="KW-1185">Reference proteome</keyword>
<evidence type="ECO:0000256" key="1">
    <source>
        <dbReference type="SAM" id="SignalP"/>
    </source>
</evidence>